<name>A0A9P0P6T1_ACAOB</name>
<dbReference type="Proteomes" id="UP001152888">
    <property type="component" value="Unassembled WGS sequence"/>
</dbReference>
<comment type="caution">
    <text evidence="1">The sequence shown here is derived from an EMBL/GenBank/DDBJ whole genome shotgun (WGS) entry which is preliminary data.</text>
</comment>
<organism evidence="1 2">
    <name type="scientific">Acanthoscelides obtectus</name>
    <name type="common">Bean weevil</name>
    <name type="synonym">Bruchus obtectus</name>
    <dbReference type="NCBI Taxonomy" id="200917"/>
    <lineage>
        <taxon>Eukaryota</taxon>
        <taxon>Metazoa</taxon>
        <taxon>Ecdysozoa</taxon>
        <taxon>Arthropoda</taxon>
        <taxon>Hexapoda</taxon>
        <taxon>Insecta</taxon>
        <taxon>Pterygota</taxon>
        <taxon>Neoptera</taxon>
        <taxon>Endopterygota</taxon>
        <taxon>Coleoptera</taxon>
        <taxon>Polyphaga</taxon>
        <taxon>Cucujiformia</taxon>
        <taxon>Chrysomeloidea</taxon>
        <taxon>Chrysomelidae</taxon>
        <taxon>Bruchinae</taxon>
        <taxon>Bruchini</taxon>
        <taxon>Acanthoscelides</taxon>
    </lineage>
</organism>
<keyword evidence="2" id="KW-1185">Reference proteome</keyword>
<proteinExistence type="predicted"/>
<dbReference type="EMBL" id="CAKOFQ010006764">
    <property type="protein sequence ID" value="CAH1969419.1"/>
    <property type="molecule type" value="Genomic_DNA"/>
</dbReference>
<evidence type="ECO:0000313" key="2">
    <source>
        <dbReference type="Proteomes" id="UP001152888"/>
    </source>
</evidence>
<reference evidence="1" key="1">
    <citation type="submission" date="2022-03" db="EMBL/GenBank/DDBJ databases">
        <authorList>
            <person name="Sayadi A."/>
        </authorList>
    </citation>
    <scope>NUCLEOTIDE SEQUENCE</scope>
</reference>
<protein>
    <submittedName>
        <fullName evidence="1">Uncharacterized protein</fullName>
    </submittedName>
</protein>
<sequence length="11" mass="1380">MLVQFFTSLFF</sequence>
<accession>A0A9P0P6T1</accession>
<gene>
    <name evidence="1" type="ORF">ACAOBT_LOCUS8401</name>
</gene>
<evidence type="ECO:0000313" key="1">
    <source>
        <dbReference type="EMBL" id="CAH1969419.1"/>
    </source>
</evidence>